<feature type="domain" description="CCHC-type" evidence="3">
    <location>
        <begin position="362"/>
        <end position="375"/>
    </location>
</feature>
<dbReference type="PANTHER" id="PTHR46978">
    <property type="entry name" value="ZINC KNUCKLE (CCHC-TYPE) FAMILY PROTEIN"/>
    <property type="match status" value="1"/>
</dbReference>
<dbReference type="OrthoDB" id="427960at2759"/>
<keyword evidence="1" id="KW-0863">Zinc-finger</keyword>
<feature type="domain" description="CCHC-type" evidence="3">
    <location>
        <begin position="187"/>
        <end position="202"/>
    </location>
</feature>
<keyword evidence="1" id="KW-0479">Metal-binding</keyword>
<dbReference type="AlphaFoldDB" id="A0A6J1A510"/>
<feature type="domain" description="CCHC-type" evidence="3">
    <location>
        <begin position="307"/>
        <end position="320"/>
    </location>
</feature>
<evidence type="ECO:0000256" key="2">
    <source>
        <dbReference type="SAM" id="MobiDB-lite"/>
    </source>
</evidence>
<dbReference type="GO" id="GO:0003676">
    <property type="term" value="F:nucleic acid binding"/>
    <property type="evidence" value="ECO:0007669"/>
    <property type="project" value="InterPro"/>
</dbReference>
<sequence>MAKRDKGKSAKFEMEENESRPLDSKDVLEISSSDDEEANEDLSLKIVEKALLVKAAKLNERNDAVSGDRDVLSAVDLTSSSSEDGGADVAGTSGVAEEADLDLNVNKTVKMKKKKTTSEKVNITEDGDKAEMIEKAETVEEAEMAKAADTIESVDPNTVDISDNIVLRKLLRGPRYFDPPDSSWQTCYKCGEEGHMAVNCTSASKRKKPCFVCGSLDHGARQCSKAQDCFICKKSGHRAKDCPDKHKSGSKNGKICLRCGDSGHDMFSCWKDYSHGDLKEIQCYICKNFGHLCCVNFVDSSASEVSCYRCGQLGHTGLSCGKSRGDTKETTDNASPSLCYKCGEGGHFARECPAGTVSSSSCYKCGKGGHFARECTAKVGRRNHTSSTPNVRPRKENKELLGYNSAPHDQGKRPKRKKIQYEDKGFSTPRKVKQRGGWVAEDPADFSNRKSKRNHWNSPSTPSNEGHKKSSLTSGSRMSGSQSSKPKNSHRFSASRFGNFDNDEPRRTYNWR</sequence>
<dbReference type="InterPro" id="IPR001878">
    <property type="entry name" value="Znf_CCHC"/>
</dbReference>
<feature type="domain" description="CCHC-type" evidence="3">
    <location>
        <begin position="229"/>
        <end position="244"/>
    </location>
</feature>
<gene>
    <name evidence="5" type="primary">LOC110414756</name>
</gene>
<dbReference type="Gene3D" id="4.10.60.10">
    <property type="entry name" value="Zinc finger, CCHC-type"/>
    <property type="match status" value="5"/>
</dbReference>
<feature type="compositionally biased region" description="Basic and acidic residues" evidence="2">
    <location>
        <begin position="503"/>
        <end position="512"/>
    </location>
</feature>
<feature type="compositionally biased region" description="Basic and acidic residues" evidence="2">
    <location>
        <begin position="7"/>
        <end position="28"/>
    </location>
</feature>
<evidence type="ECO:0000256" key="1">
    <source>
        <dbReference type="PROSITE-ProRule" id="PRU00047"/>
    </source>
</evidence>
<dbReference type="PROSITE" id="PS50158">
    <property type="entry name" value="ZF_CCHC"/>
    <property type="match status" value="5"/>
</dbReference>
<keyword evidence="1" id="KW-0862">Zinc</keyword>
<keyword evidence="4" id="KW-1185">Reference proteome</keyword>
<dbReference type="SMART" id="SM00343">
    <property type="entry name" value="ZnF_C2HC"/>
    <property type="match status" value="7"/>
</dbReference>
<feature type="domain" description="CCHC-type" evidence="3">
    <location>
        <begin position="339"/>
        <end position="353"/>
    </location>
</feature>
<dbReference type="InterPro" id="IPR036875">
    <property type="entry name" value="Znf_CCHC_sf"/>
</dbReference>
<feature type="region of interest" description="Disordered" evidence="2">
    <location>
        <begin position="381"/>
        <end position="512"/>
    </location>
</feature>
<organism evidence="4 5">
    <name type="scientific">Herrania umbratica</name>
    <dbReference type="NCBI Taxonomy" id="108875"/>
    <lineage>
        <taxon>Eukaryota</taxon>
        <taxon>Viridiplantae</taxon>
        <taxon>Streptophyta</taxon>
        <taxon>Embryophyta</taxon>
        <taxon>Tracheophyta</taxon>
        <taxon>Spermatophyta</taxon>
        <taxon>Magnoliopsida</taxon>
        <taxon>eudicotyledons</taxon>
        <taxon>Gunneridae</taxon>
        <taxon>Pentapetalae</taxon>
        <taxon>rosids</taxon>
        <taxon>malvids</taxon>
        <taxon>Malvales</taxon>
        <taxon>Malvaceae</taxon>
        <taxon>Byttnerioideae</taxon>
        <taxon>Herrania</taxon>
    </lineage>
</organism>
<evidence type="ECO:0000313" key="5">
    <source>
        <dbReference type="RefSeq" id="XP_021281836.1"/>
    </source>
</evidence>
<name>A0A6J1A510_9ROSI</name>
<dbReference type="Pfam" id="PF00098">
    <property type="entry name" value="zf-CCHC"/>
    <property type="match status" value="4"/>
</dbReference>
<protein>
    <submittedName>
        <fullName evidence="5">Protein AIR1</fullName>
    </submittedName>
</protein>
<dbReference type="GeneID" id="110414756"/>
<dbReference type="RefSeq" id="XP_021281836.1">
    <property type="nucleotide sequence ID" value="XM_021426161.1"/>
</dbReference>
<accession>A0A6J1A510</accession>
<evidence type="ECO:0000313" key="4">
    <source>
        <dbReference type="Proteomes" id="UP000504621"/>
    </source>
</evidence>
<feature type="compositionally biased region" description="Low complexity" evidence="2">
    <location>
        <begin position="471"/>
        <end position="486"/>
    </location>
</feature>
<dbReference type="Proteomes" id="UP000504621">
    <property type="component" value="Unplaced"/>
</dbReference>
<dbReference type="GO" id="GO:0008270">
    <property type="term" value="F:zinc ion binding"/>
    <property type="evidence" value="ECO:0007669"/>
    <property type="project" value="UniProtKB-KW"/>
</dbReference>
<proteinExistence type="predicted"/>
<evidence type="ECO:0000259" key="3">
    <source>
        <dbReference type="PROSITE" id="PS50158"/>
    </source>
</evidence>
<feature type="region of interest" description="Disordered" evidence="2">
    <location>
        <begin position="1"/>
        <end position="40"/>
    </location>
</feature>
<reference evidence="5" key="1">
    <citation type="submission" date="2025-08" db="UniProtKB">
        <authorList>
            <consortium name="RefSeq"/>
        </authorList>
    </citation>
    <scope>IDENTIFICATION</scope>
    <source>
        <tissue evidence="5">Leaf</tissue>
    </source>
</reference>
<dbReference type="SUPFAM" id="SSF57756">
    <property type="entry name" value="Retrovirus zinc finger-like domains"/>
    <property type="match status" value="3"/>
</dbReference>
<dbReference type="PANTHER" id="PTHR46978:SF1">
    <property type="entry name" value="ZINC KNUCKLE (CCHC-TYPE) FAMILY PROTEIN"/>
    <property type="match status" value="1"/>
</dbReference>